<feature type="transmembrane region" description="Helical" evidence="2">
    <location>
        <begin position="481"/>
        <end position="501"/>
    </location>
</feature>
<evidence type="ECO:0000313" key="3">
    <source>
        <dbReference type="EMBL" id="TWT87875.1"/>
    </source>
</evidence>
<feature type="transmembrane region" description="Helical" evidence="2">
    <location>
        <begin position="304"/>
        <end position="323"/>
    </location>
</feature>
<sequence>MPQGLPALTFDPAFGVPVQGGMVESNGSASGTAAKKAAPVHFPAAFPRHFRQGRAADESASTVLDEVTSPWSENPCRGLVTSSNTGNFSCASGQKIPGIPAKITDVLAKTMIGPTMIGCWVDTSGFGACGVEEHDQPVSSQECHAKRTNRATKMLELANSEPVERLDASDLSASDPTASDAAEIDPSHMTPSAPRVGLIRRGFRGVGWLIWTAFRIASLIVLLAILAAIPIFQLVTFGYLLDVSGRLARGGRFRDALPSLDAAGKIGLAGCGLFLAALPVQLLVHWESVAQLIQPGSAQAVTMRILAIGAAIAGTVYLLWVWVRGGQLRHYLWPQPIRFLRQGWRPSTYREMPDKLWETTVSLELPRLFWLGVRGAIGTLVWLAPAMIIIAANRNGETGLAGLVGGLSLLALGVVLLYLPMLQTHFAAENRLSALFELRKVRRLYRRAPWAWLLAMISGLVILPLPLYLLKIEATPQEVVWLPTLVFVAFILPARIAEGLAIRRANRLPDPTSWWAFFSRWIVRFLMVGVVAIYLTFVTLSQFTSWDGLQTWVQQHAVLIPIPFLGGT</sequence>
<comment type="caution">
    <text evidence="3">The sequence shown here is derived from an EMBL/GenBank/DDBJ whole genome shotgun (WGS) entry which is preliminary data.</text>
</comment>
<organism evidence="3 4">
    <name type="scientific">Stieleria varia</name>
    <dbReference type="NCBI Taxonomy" id="2528005"/>
    <lineage>
        <taxon>Bacteria</taxon>
        <taxon>Pseudomonadati</taxon>
        <taxon>Planctomycetota</taxon>
        <taxon>Planctomycetia</taxon>
        <taxon>Pirellulales</taxon>
        <taxon>Pirellulaceae</taxon>
        <taxon>Stieleria</taxon>
    </lineage>
</organism>
<protein>
    <recommendedName>
        <fullName evidence="5">DUF4013 domain-containing protein</fullName>
    </recommendedName>
</protein>
<reference evidence="3 4" key="1">
    <citation type="submission" date="2019-02" db="EMBL/GenBank/DDBJ databases">
        <title>Deep-cultivation of Planctomycetes and their phenomic and genomic characterization uncovers novel biology.</title>
        <authorList>
            <person name="Wiegand S."/>
            <person name="Jogler M."/>
            <person name="Boedeker C."/>
            <person name="Pinto D."/>
            <person name="Vollmers J."/>
            <person name="Rivas-Marin E."/>
            <person name="Kohn T."/>
            <person name="Peeters S.H."/>
            <person name="Heuer A."/>
            <person name="Rast P."/>
            <person name="Oberbeckmann S."/>
            <person name="Bunk B."/>
            <person name="Jeske O."/>
            <person name="Meyerdierks A."/>
            <person name="Storesund J.E."/>
            <person name="Kallscheuer N."/>
            <person name="Luecker S."/>
            <person name="Lage O.M."/>
            <person name="Pohl T."/>
            <person name="Merkel B.J."/>
            <person name="Hornburger P."/>
            <person name="Mueller R.-W."/>
            <person name="Bruemmer F."/>
            <person name="Labrenz M."/>
            <person name="Spormann A.M."/>
            <person name="Op Den Camp H."/>
            <person name="Overmann J."/>
            <person name="Amann R."/>
            <person name="Jetten M.S.M."/>
            <person name="Mascher T."/>
            <person name="Medema M.H."/>
            <person name="Devos D.P."/>
            <person name="Kaster A.-K."/>
            <person name="Ovreas L."/>
            <person name="Rohde M."/>
            <person name="Galperin M.Y."/>
            <person name="Jogler C."/>
        </authorList>
    </citation>
    <scope>NUCLEOTIDE SEQUENCE [LARGE SCALE GENOMIC DNA]</scope>
    <source>
        <strain evidence="3 4">Pla52n</strain>
    </source>
</reference>
<dbReference type="InterPro" id="IPR025098">
    <property type="entry name" value="DUF4013"/>
</dbReference>
<evidence type="ECO:0008006" key="5">
    <source>
        <dbReference type="Google" id="ProtNLM"/>
    </source>
</evidence>
<keyword evidence="2" id="KW-0812">Transmembrane</keyword>
<evidence type="ECO:0000256" key="2">
    <source>
        <dbReference type="SAM" id="Phobius"/>
    </source>
</evidence>
<evidence type="ECO:0000313" key="4">
    <source>
        <dbReference type="Proteomes" id="UP000320176"/>
    </source>
</evidence>
<feature type="transmembrane region" description="Helical" evidence="2">
    <location>
        <begin position="262"/>
        <end position="284"/>
    </location>
</feature>
<feature type="transmembrane region" description="Helical" evidence="2">
    <location>
        <begin position="398"/>
        <end position="419"/>
    </location>
</feature>
<feature type="transmembrane region" description="Helical" evidence="2">
    <location>
        <begin position="521"/>
        <end position="543"/>
    </location>
</feature>
<keyword evidence="2" id="KW-0472">Membrane</keyword>
<feature type="transmembrane region" description="Helical" evidence="2">
    <location>
        <begin position="450"/>
        <end position="469"/>
    </location>
</feature>
<dbReference type="AlphaFoldDB" id="A0A5C5ZL28"/>
<keyword evidence="4" id="KW-1185">Reference proteome</keyword>
<gene>
    <name evidence="3" type="ORF">Pla52n_69830</name>
</gene>
<dbReference type="EMBL" id="SJPN01000031">
    <property type="protein sequence ID" value="TWT87875.1"/>
    <property type="molecule type" value="Genomic_DNA"/>
</dbReference>
<dbReference type="Pfam" id="PF13197">
    <property type="entry name" value="DUF4013"/>
    <property type="match status" value="1"/>
</dbReference>
<accession>A0A5C5ZL28</accession>
<feature type="transmembrane region" description="Helical" evidence="2">
    <location>
        <begin position="208"/>
        <end position="241"/>
    </location>
</feature>
<evidence type="ECO:0000256" key="1">
    <source>
        <dbReference type="SAM" id="MobiDB-lite"/>
    </source>
</evidence>
<feature type="region of interest" description="Disordered" evidence="1">
    <location>
        <begin position="162"/>
        <end position="186"/>
    </location>
</feature>
<feature type="transmembrane region" description="Helical" evidence="2">
    <location>
        <begin position="368"/>
        <end position="392"/>
    </location>
</feature>
<proteinExistence type="predicted"/>
<dbReference type="Proteomes" id="UP000320176">
    <property type="component" value="Unassembled WGS sequence"/>
</dbReference>
<keyword evidence="2" id="KW-1133">Transmembrane helix</keyword>
<name>A0A5C5ZL28_9BACT</name>